<dbReference type="Gene3D" id="3.20.20.450">
    <property type="entry name" value="EAL domain"/>
    <property type="match status" value="1"/>
</dbReference>
<dbReference type="PROSITE" id="PS50883">
    <property type="entry name" value="EAL"/>
    <property type="match status" value="1"/>
</dbReference>
<evidence type="ECO:0000259" key="4">
    <source>
        <dbReference type="PROSITE" id="PS50887"/>
    </source>
</evidence>
<accession>A0ABP3E7A9</accession>
<evidence type="ECO:0000256" key="2">
    <source>
        <dbReference type="SAM" id="Phobius"/>
    </source>
</evidence>
<keyword evidence="2" id="KW-1133">Transmembrane helix</keyword>
<organism evidence="5 6">
    <name type="scientific">Cryptosporangium japonicum</name>
    <dbReference type="NCBI Taxonomy" id="80872"/>
    <lineage>
        <taxon>Bacteria</taxon>
        <taxon>Bacillati</taxon>
        <taxon>Actinomycetota</taxon>
        <taxon>Actinomycetes</taxon>
        <taxon>Cryptosporangiales</taxon>
        <taxon>Cryptosporangiaceae</taxon>
        <taxon>Cryptosporangium</taxon>
    </lineage>
</organism>
<feature type="region of interest" description="Disordered" evidence="1">
    <location>
        <begin position="554"/>
        <end position="577"/>
    </location>
</feature>
<dbReference type="InterPro" id="IPR000160">
    <property type="entry name" value="GGDEF_dom"/>
</dbReference>
<dbReference type="InterPro" id="IPR035919">
    <property type="entry name" value="EAL_sf"/>
</dbReference>
<dbReference type="PANTHER" id="PTHR33121:SF79">
    <property type="entry name" value="CYCLIC DI-GMP PHOSPHODIESTERASE PDED-RELATED"/>
    <property type="match status" value="1"/>
</dbReference>
<name>A0ABP3E7A9_9ACTN</name>
<feature type="transmembrane region" description="Helical" evidence="2">
    <location>
        <begin position="30"/>
        <end position="50"/>
    </location>
</feature>
<protein>
    <recommendedName>
        <fullName evidence="7">Diguanylate cyclase/phosphodiesterase</fullName>
    </recommendedName>
</protein>
<dbReference type="SMART" id="SM00267">
    <property type="entry name" value="GGDEF"/>
    <property type="match status" value="1"/>
</dbReference>
<feature type="transmembrane region" description="Helical" evidence="2">
    <location>
        <begin position="57"/>
        <end position="76"/>
    </location>
</feature>
<dbReference type="Pfam" id="PF00563">
    <property type="entry name" value="EAL"/>
    <property type="match status" value="1"/>
</dbReference>
<dbReference type="Gene3D" id="3.30.70.270">
    <property type="match status" value="1"/>
</dbReference>
<dbReference type="InterPro" id="IPR043128">
    <property type="entry name" value="Rev_trsase/Diguanyl_cyclase"/>
</dbReference>
<dbReference type="SUPFAM" id="SSF141868">
    <property type="entry name" value="EAL domain-like"/>
    <property type="match status" value="1"/>
</dbReference>
<feature type="transmembrane region" description="Helical" evidence="2">
    <location>
        <begin position="82"/>
        <end position="99"/>
    </location>
</feature>
<evidence type="ECO:0000259" key="3">
    <source>
        <dbReference type="PROSITE" id="PS50883"/>
    </source>
</evidence>
<keyword evidence="2" id="KW-0812">Transmembrane</keyword>
<evidence type="ECO:0000256" key="1">
    <source>
        <dbReference type="SAM" id="MobiDB-lite"/>
    </source>
</evidence>
<evidence type="ECO:0008006" key="7">
    <source>
        <dbReference type="Google" id="ProtNLM"/>
    </source>
</evidence>
<dbReference type="InterPro" id="IPR029787">
    <property type="entry name" value="Nucleotide_cyclase"/>
</dbReference>
<dbReference type="PANTHER" id="PTHR33121">
    <property type="entry name" value="CYCLIC DI-GMP PHOSPHODIESTERASE PDEF"/>
    <property type="match status" value="1"/>
</dbReference>
<dbReference type="PROSITE" id="PS50887">
    <property type="entry name" value="GGDEF"/>
    <property type="match status" value="1"/>
</dbReference>
<evidence type="ECO:0000313" key="5">
    <source>
        <dbReference type="EMBL" id="GAA0251600.1"/>
    </source>
</evidence>
<dbReference type="EMBL" id="BAAAGX010000016">
    <property type="protein sequence ID" value="GAA0251600.1"/>
    <property type="molecule type" value="Genomic_DNA"/>
</dbReference>
<keyword evidence="6" id="KW-1185">Reference proteome</keyword>
<dbReference type="InterPro" id="IPR001633">
    <property type="entry name" value="EAL_dom"/>
</dbReference>
<dbReference type="Proteomes" id="UP001500967">
    <property type="component" value="Unassembled WGS sequence"/>
</dbReference>
<sequence length="577" mass="60354">MARLASVCYLTGGLVGFLTAWLVPAWDERAAALVVSTVALLAGVAIALFGARLSVRAFYLAIFPTLGLLAVQMGMQRGHAEAVAAALLLPLVSMFLHAFYDHRSCLIADTAVLVLLVVAWVAWRALPVAIVGTLVCVNAVVASVTGWLVHTAAEAETDLLTGLPNRRGLNRVLRSALAGDADHRLVLVLLDAGPLRSPAARDGTAAEDGLLRTLAAGWSAEAGSGTVLARYGDTTFAVLVRGGVPAATATLERLRAVAGGAVPAGTARWEPGDDHATLVNRAESALSEARRAGGSATVHHEDTSGIAAGFEAALDAGEFSVAYQPIVAAADGRVTGAEALVRWSSRARGPIPPDEFIPDAERCGFIRTLDRWVLRTACRTAASWPAGVPSKITVNVSGRELDQPDYYDDVVAALAESGLAAERLVLEVTESTLDADSVAALEVLRRLRTLGIRIAIDDFGTGYSSLSRLHRLPADILKIDRSFVAALGAGEEDAPIVAAITGLARTLGLRTVAEGVEDQHQADVLRRYGCDEFQGWLYGRAGEPERIAAALAPGAGERLSGPSLRSPASSGPSRGRS</sequence>
<dbReference type="Pfam" id="PF00990">
    <property type="entry name" value="GGDEF"/>
    <property type="match status" value="1"/>
</dbReference>
<reference evidence="6" key="1">
    <citation type="journal article" date="2019" name="Int. J. Syst. Evol. Microbiol.">
        <title>The Global Catalogue of Microorganisms (GCM) 10K type strain sequencing project: providing services to taxonomists for standard genome sequencing and annotation.</title>
        <authorList>
            <consortium name="The Broad Institute Genomics Platform"/>
            <consortium name="The Broad Institute Genome Sequencing Center for Infectious Disease"/>
            <person name="Wu L."/>
            <person name="Ma J."/>
        </authorList>
    </citation>
    <scope>NUCLEOTIDE SEQUENCE [LARGE SCALE GENOMIC DNA]</scope>
    <source>
        <strain evidence="6">JCM 10425</strain>
    </source>
</reference>
<gene>
    <name evidence="5" type="ORF">GCM10009539_40950</name>
</gene>
<feature type="domain" description="GGDEF" evidence="4">
    <location>
        <begin position="183"/>
        <end position="302"/>
    </location>
</feature>
<dbReference type="InterPro" id="IPR050706">
    <property type="entry name" value="Cyclic-di-GMP_PDE-like"/>
</dbReference>
<keyword evidence="2" id="KW-0472">Membrane</keyword>
<dbReference type="SMART" id="SM00052">
    <property type="entry name" value="EAL"/>
    <property type="match status" value="1"/>
</dbReference>
<feature type="domain" description="EAL" evidence="3">
    <location>
        <begin position="303"/>
        <end position="555"/>
    </location>
</feature>
<dbReference type="SUPFAM" id="SSF55073">
    <property type="entry name" value="Nucleotide cyclase"/>
    <property type="match status" value="1"/>
</dbReference>
<comment type="caution">
    <text evidence="5">The sequence shown here is derived from an EMBL/GenBank/DDBJ whole genome shotgun (WGS) entry which is preliminary data.</text>
</comment>
<proteinExistence type="predicted"/>
<evidence type="ECO:0000313" key="6">
    <source>
        <dbReference type="Proteomes" id="UP001500967"/>
    </source>
</evidence>
<dbReference type="CDD" id="cd01948">
    <property type="entry name" value="EAL"/>
    <property type="match status" value="1"/>
</dbReference>
<feature type="compositionally biased region" description="Low complexity" evidence="1">
    <location>
        <begin position="558"/>
        <end position="577"/>
    </location>
</feature>